<feature type="transmembrane region" description="Helical" evidence="1">
    <location>
        <begin position="6"/>
        <end position="24"/>
    </location>
</feature>
<evidence type="ECO:0000256" key="1">
    <source>
        <dbReference type="SAM" id="Phobius"/>
    </source>
</evidence>
<proteinExistence type="predicted"/>
<dbReference type="Proteomes" id="UP000184305">
    <property type="component" value="Unassembled WGS sequence"/>
</dbReference>
<dbReference type="OrthoDB" id="9154601at2"/>
<evidence type="ECO:0000313" key="3">
    <source>
        <dbReference type="Proteomes" id="UP000184305"/>
    </source>
</evidence>
<accession>A0A1M6Z2K5</accession>
<sequence>MEIETTVKIITVIFGIIGAAKVIFDLSAGSKVKLRDEYRFAKEFLRDLTQEPKLHPLAIEKGYYAVAGTASIKSKEIEYILSLENPGRCLKDYTLSRKYLEHLGENESTKIDFANKYKKPWARTWRKAAYIIIYVLGGFTAMSPFLLQQLLNSETKQVLIFSAITIPTFGFFAFDSLRSFIKIYRAESLVENQNKHTKLILVERRSA</sequence>
<keyword evidence="1" id="KW-1133">Transmembrane helix</keyword>
<evidence type="ECO:0000313" key="2">
    <source>
        <dbReference type="EMBL" id="SHL24764.1"/>
    </source>
</evidence>
<organism evidence="2 3">
    <name type="scientific">Phytopseudomonas punonensis</name>
    <dbReference type="NCBI Taxonomy" id="1220495"/>
    <lineage>
        <taxon>Bacteria</taxon>
        <taxon>Pseudomonadati</taxon>
        <taxon>Pseudomonadota</taxon>
        <taxon>Gammaproteobacteria</taxon>
        <taxon>Pseudomonadales</taxon>
        <taxon>Pseudomonadaceae</taxon>
        <taxon>Phytopseudomonas</taxon>
    </lineage>
</organism>
<dbReference type="AlphaFoldDB" id="A0A1M6Z2K5"/>
<feature type="transmembrane region" description="Helical" evidence="1">
    <location>
        <begin position="159"/>
        <end position="177"/>
    </location>
</feature>
<keyword evidence="3" id="KW-1185">Reference proteome</keyword>
<dbReference type="RefSeq" id="WP_139272104.1">
    <property type="nucleotide sequence ID" value="NZ_FRBQ01000001.1"/>
</dbReference>
<protein>
    <submittedName>
        <fullName evidence="2">Uncharacterized protein</fullName>
    </submittedName>
</protein>
<name>A0A1M6Z2K5_9GAMM</name>
<gene>
    <name evidence="2" type="ORF">SAMN05216288_1467</name>
</gene>
<feature type="transmembrane region" description="Helical" evidence="1">
    <location>
        <begin position="128"/>
        <end position="147"/>
    </location>
</feature>
<keyword evidence="1" id="KW-0472">Membrane</keyword>
<dbReference type="STRING" id="1220495.SAMN05216288_1467"/>
<reference evidence="3" key="1">
    <citation type="submission" date="2016-11" db="EMBL/GenBank/DDBJ databases">
        <authorList>
            <person name="Varghese N."/>
            <person name="Submissions S."/>
        </authorList>
    </citation>
    <scope>NUCLEOTIDE SEQUENCE [LARGE SCALE GENOMIC DNA]</scope>
    <source>
        <strain evidence="3">CECT 8089</strain>
    </source>
</reference>
<keyword evidence="1" id="KW-0812">Transmembrane</keyword>
<dbReference type="EMBL" id="FRBQ01000001">
    <property type="protein sequence ID" value="SHL24764.1"/>
    <property type="molecule type" value="Genomic_DNA"/>
</dbReference>